<accession>A0A8S8X668</accession>
<keyword evidence="1" id="KW-0732">Signal</keyword>
<organism evidence="2 3">
    <name type="scientific">Roseiterribacter gracilis</name>
    <dbReference type="NCBI Taxonomy" id="2812848"/>
    <lineage>
        <taxon>Bacteria</taxon>
        <taxon>Pseudomonadati</taxon>
        <taxon>Pseudomonadota</taxon>
        <taxon>Alphaproteobacteria</taxon>
        <taxon>Rhodospirillales</taxon>
        <taxon>Roseiterribacteraceae</taxon>
        <taxon>Roseiterribacter</taxon>
    </lineage>
</organism>
<keyword evidence="3" id="KW-1185">Reference proteome</keyword>
<name>A0A8S8X668_9PROT</name>
<reference evidence="2" key="1">
    <citation type="submission" date="2021-02" db="EMBL/GenBank/DDBJ databases">
        <title>Genome sequence of Rhodospirillales sp. strain TMPK1 isolated from soil.</title>
        <authorList>
            <person name="Nakai R."/>
            <person name="Kusada H."/>
            <person name="Tamaki H."/>
        </authorList>
    </citation>
    <scope>NUCLEOTIDE SEQUENCE</scope>
    <source>
        <strain evidence="2">TMPK1</strain>
    </source>
</reference>
<evidence type="ECO:0000313" key="2">
    <source>
        <dbReference type="EMBL" id="GIL38023.1"/>
    </source>
</evidence>
<dbReference type="EMBL" id="BOPV01000001">
    <property type="protein sequence ID" value="GIL38023.1"/>
    <property type="molecule type" value="Genomic_DNA"/>
</dbReference>
<proteinExistence type="predicted"/>
<dbReference type="Proteomes" id="UP000681075">
    <property type="component" value="Unassembled WGS sequence"/>
</dbReference>
<feature type="chain" id="PRO_5035808234" description="Autotransporter domain-containing protein" evidence="1">
    <location>
        <begin position="21"/>
        <end position="253"/>
    </location>
</feature>
<evidence type="ECO:0000256" key="1">
    <source>
        <dbReference type="SAM" id="SignalP"/>
    </source>
</evidence>
<sequence length="253" mass="26539">MRAPAFLACLLLFGLPVDLAAATELELAPLVDVARGRYGYDETTTSWSNLVTATVREGAYAFEATSGYVVVNGPAAAGTQGAVGGGTPFAHRRTGLADTVIGANWRDQVSERLWLQTGLELKLPTADATRGLGTGAVDGTARLRAAWLGWRVTPFIDGSFSVLGSSNEVQPRDTAWSAGIGAAMRFEAGFSAGLYGEIRQPVVVDSRTVQSVMLFGETALTDTLSVSAWAALGTGTLAVKQRAGLRLTWRTAG</sequence>
<gene>
    <name evidence="2" type="ORF">TMPK1_02600</name>
</gene>
<feature type="signal peptide" evidence="1">
    <location>
        <begin position="1"/>
        <end position="20"/>
    </location>
</feature>
<evidence type="ECO:0008006" key="4">
    <source>
        <dbReference type="Google" id="ProtNLM"/>
    </source>
</evidence>
<dbReference type="AlphaFoldDB" id="A0A8S8X668"/>
<comment type="caution">
    <text evidence="2">The sequence shown here is derived from an EMBL/GenBank/DDBJ whole genome shotgun (WGS) entry which is preliminary data.</text>
</comment>
<evidence type="ECO:0000313" key="3">
    <source>
        <dbReference type="Proteomes" id="UP000681075"/>
    </source>
</evidence>
<protein>
    <recommendedName>
        <fullName evidence="4">Autotransporter domain-containing protein</fullName>
    </recommendedName>
</protein>